<dbReference type="Proteomes" id="UP001177670">
    <property type="component" value="Unassembled WGS sequence"/>
</dbReference>
<accession>A0AA40FUB5</accession>
<feature type="region of interest" description="Disordered" evidence="1">
    <location>
        <begin position="1"/>
        <end position="24"/>
    </location>
</feature>
<keyword evidence="3" id="KW-1185">Reference proteome</keyword>
<protein>
    <submittedName>
        <fullName evidence="2">Uncharacterized protein</fullName>
    </submittedName>
</protein>
<evidence type="ECO:0000313" key="2">
    <source>
        <dbReference type="EMBL" id="KAK1125546.1"/>
    </source>
</evidence>
<reference evidence="2" key="1">
    <citation type="submission" date="2021-10" db="EMBL/GenBank/DDBJ databases">
        <title>Melipona bicolor Genome sequencing and assembly.</title>
        <authorList>
            <person name="Araujo N.S."/>
            <person name="Arias M.C."/>
        </authorList>
    </citation>
    <scope>NUCLEOTIDE SEQUENCE</scope>
    <source>
        <strain evidence="2">USP_2M_L1-L4_2017</strain>
        <tissue evidence="2">Whole body</tissue>
    </source>
</reference>
<feature type="compositionally biased region" description="Low complexity" evidence="1">
    <location>
        <begin position="13"/>
        <end position="24"/>
    </location>
</feature>
<sequence length="99" mass="10382">MESVSFRSHCLNSSSVGSADSSDSLPQTLVVVTIRAKAGGSVTHHSGIPHTACLTSKIGSTSMLGAQPLAASQCLELIGHYLQCVMSNSDPLLIVRDKW</sequence>
<evidence type="ECO:0000313" key="3">
    <source>
        <dbReference type="Proteomes" id="UP001177670"/>
    </source>
</evidence>
<gene>
    <name evidence="2" type="ORF">K0M31_005905</name>
</gene>
<proteinExistence type="predicted"/>
<dbReference type="EMBL" id="JAHYIQ010000016">
    <property type="protein sequence ID" value="KAK1125546.1"/>
    <property type="molecule type" value="Genomic_DNA"/>
</dbReference>
<comment type="caution">
    <text evidence="2">The sequence shown here is derived from an EMBL/GenBank/DDBJ whole genome shotgun (WGS) entry which is preliminary data.</text>
</comment>
<organism evidence="2 3">
    <name type="scientific">Melipona bicolor</name>
    <dbReference type="NCBI Taxonomy" id="60889"/>
    <lineage>
        <taxon>Eukaryota</taxon>
        <taxon>Metazoa</taxon>
        <taxon>Ecdysozoa</taxon>
        <taxon>Arthropoda</taxon>
        <taxon>Hexapoda</taxon>
        <taxon>Insecta</taxon>
        <taxon>Pterygota</taxon>
        <taxon>Neoptera</taxon>
        <taxon>Endopterygota</taxon>
        <taxon>Hymenoptera</taxon>
        <taxon>Apocrita</taxon>
        <taxon>Aculeata</taxon>
        <taxon>Apoidea</taxon>
        <taxon>Anthophila</taxon>
        <taxon>Apidae</taxon>
        <taxon>Melipona</taxon>
    </lineage>
</organism>
<name>A0AA40FUB5_9HYME</name>
<dbReference type="AlphaFoldDB" id="A0AA40FUB5"/>
<evidence type="ECO:0000256" key="1">
    <source>
        <dbReference type="SAM" id="MobiDB-lite"/>
    </source>
</evidence>